<dbReference type="Proteomes" id="UP000440732">
    <property type="component" value="Unassembled WGS sequence"/>
</dbReference>
<dbReference type="EMBL" id="QXFZ01000221">
    <property type="protein sequence ID" value="KAE9126156.1"/>
    <property type="molecule type" value="Genomic_DNA"/>
</dbReference>
<gene>
    <name evidence="6" type="ORF">PF001_g5235</name>
    <name evidence="5" type="ORF">PF005_g5922</name>
    <name evidence="4" type="ORF">PF006_g5178</name>
    <name evidence="3" type="ORF">PF007_g6085</name>
    <name evidence="2" type="ORF">PF009_g6581</name>
</gene>
<evidence type="ECO:0000313" key="7">
    <source>
        <dbReference type="Proteomes" id="UP000429523"/>
    </source>
</evidence>
<protein>
    <submittedName>
        <fullName evidence="3">Uncharacterized protein</fullName>
    </submittedName>
</protein>
<dbReference type="EMBL" id="QXGB01000212">
    <property type="protein sequence ID" value="KAE9224413.1"/>
    <property type="molecule type" value="Genomic_DNA"/>
</dbReference>
<dbReference type="Proteomes" id="UP000429523">
    <property type="component" value="Unassembled WGS sequence"/>
</dbReference>
<evidence type="ECO:0000256" key="1">
    <source>
        <dbReference type="SAM" id="MobiDB-lite"/>
    </source>
</evidence>
<dbReference type="Proteomes" id="UP000433483">
    <property type="component" value="Unassembled WGS sequence"/>
</dbReference>
<evidence type="ECO:0000313" key="6">
    <source>
        <dbReference type="EMBL" id="KAE9320796.1"/>
    </source>
</evidence>
<evidence type="ECO:0000313" key="9">
    <source>
        <dbReference type="Proteomes" id="UP000437068"/>
    </source>
</evidence>
<dbReference type="Proteomes" id="UP000441208">
    <property type="component" value="Unassembled WGS sequence"/>
</dbReference>
<feature type="compositionally biased region" description="Polar residues" evidence="1">
    <location>
        <begin position="101"/>
        <end position="110"/>
    </location>
</feature>
<evidence type="ECO:0000313" key="11">
    <source>
        <dbReference type="Proteomes" id="UP000441208"/>
    </source>
</evidence>
<keyword evidence="8" id="KW-1185">Reference proteome</keyword>
<comment type="caution">
    <text evidence="3">The sequence shown here is derived from an EMBL/GenBank/DDBJ whole genome shotgun (WGS) entry which is preliminary data.</text>
</comment>
<sequence length="110" mass="12226">MSYGVLPFVLDDSDVATAKTFGLLREESPINTTDRRLPDYGESYNKKQDIITVLYASQQAVQQHCKQFALDCGFQLLEAASSSANAQNIGFQHEPHMLRENPNSTSNTSI</sequence>
<dbReference type="EMBL" id="QXGE01000191">
    <property type="protein sequence ID" value="KAE9320796.1"/>
    <property type="molecule type" value="Genomic_DNA"/>
</dbReference>
<dbReference type="EMBL" id="QXGF01000238">
    <property type="protein sequence ID" value="KAE8943705.1"/>
    <property type="molecule type" value="Genomic_DNA"/>
</dbReference>
<reference evidence="7 8" key="1">
    <citation type="submission" date="2018-08" db="EMBL/GenBank/DDBJ databases">
        <title>Genomic investigation of the strawberry pathogen Phytophthora fragariae indicates pathogenicity is determined by transcriptional variation in three key races.</title>
        <authorList>
            <person name="Adams T.M."/>
            <person name="Armitage A.D."/>
            <person name="Sobczyk M.K."/>
            <person name="Bates H.J."/>
            <person name="Dunwell J.M."/>
            <person name="Nellist C.F."/>
            <person name="Harrison R.J."/>
        </authorList>
    </citation>
    <scope>NUCLEOTIDE SEQUENCE [LARGE SCALE GENOMIC DNA]</scope>
    <source>
        <strain evidence="6 9">A4</strain>
        <strain evidence="5 8">NOV-27</strain>
        <strain evidence="4 10">NOV-5</strain>
        <strain evidence="3 11">NOV-71</strain>
        <strain evidence="2 7">NOV-9</strain>
    </source>
</reference>
<dbReference type="Proteomes" id="UP000437068">
    <property type="component" value="Unassembled WGS sequence"/>
</dbReference>
<evidence type="ECO:0000313" key="4">
    <source>
        <dbReference type="EMBL" id="KAE9150439.1"/>
    </source>
</evidence>
<evidence type="ECO:0000313" key="2">
    <source>
        <dbReference type="EMBL" id="KAE8943705.1"/>
    </source>
</evidence>
<evidence type="ECO:0000313" key="10">
    <source>
        <dbReference type="Proteomes" id="UP000440732"/>
    </source>
</evidence>
<dbReference type="AlphaFoldDB" id="A0A6A3SZA0"/>
<name>A0A6A3SZA0_9STRA</name>
<organism evidence="3 11">
    <name type="scientific">Phytophthora fragariae</name>
    <dbReference type="NCBI Taxonomy" id="53985"/>
    <lineage>
        <taxon>Eukaryota</taxon>
        <taxon>Sar</taxon>
        <taxon>Stramenopiles</taxon>
        <taxon>Oomycota</taxon>
        <taxon>Peronosporomycetes</taxon>
        <taxon>Peronosporales</taxon>
        <taxon>Peronosporaceae</taxon>
        <taxon>Phytophthora</taxon>
    </lineage>
</organism>
<dbReference type="OrthoDB" id="119269at2759"/>
<dbReference type="EMBL" id="QXGA01000189">
    <property type="protein sequence ID" value="KAE9150439.1"/>
    <property type="molecule type" value="Genomic_DNA"/>
</dbReference>
<evidence type="ECO:0000313" key="5">
    <source>
        <dbReference type="EMBL" id="KAE9224413.1"/>
    </source>
</evidence>
<proteinExistence type="predicted"/>
<evidence type="ECO:0000313" key="8">
    <source>
        <dbReference type="Proteomes" id="UP000433483"/>
    </source>
</evidence>
<accession>A0A6A3SZA0</accession>
<feature type="region of interest" description="Disordered" evidence="1">
    <location>
        <begin position="88"/>
        <end position="110"/>
    </location>
</feature>
<evidence type="ECO:0000313" key="3">
    <source>
        <dbReference type="EMBL" id="KAE9126156.1"/>
    </source>
</evidence>